<feature type="transmembrane region" description="Helical" evidence="1">
    <location>
        <begin position="61"/>
        <end position="81"/>
    </location>
</feature>
<evidence type="ECO:0000313" key="2">
    <source>
        <dbReference type="EMBL" id="GGE77007.1"/>
    </source>
</evidence>
<keyword evidence="1" id="KW-0472">Membrane</keyword>
<reference evidence="2" key="2">
    <citation type="submission" date="2020-09" db="EMBL/GenBank/DDBJ databases">
        <authorList>
            <person name="Sun Q."/>
            <person name="Zhou Y."/>
        </authorList>
    </citation>
    <scope>NUCLEOTIDE SEQUENCE</scope>
    <source>
        <strain evidence="2">CGMCC 1.12698</strain>
    </source>
</reference>
<dbReference type="InterPro" id="IPR025618">
    <property type="entry name" value="YtpI"/>
</dbReference>
<accession>A0A917AV56</accession>
<evidence type="ECO:0000313" key="3">
    <source>
        <dbReference type="Proteomes" id="UP000605259"/>
    </source>
</evidence>
<sequence>MLILVVFIILSLTLYLFYKVRYVRTQLPMEKKWLSAKCSIALGLFVALFGANIFFVHLTAVGITIAIVFLLIGLSSAFTGYRAYRHYLPFAIEEAEAYKQMN</sequence>
<keyword evidence="1" id="KW-0812">Transmembrane</keyword>
<dbReference type="EMBL" id="BMFK01000002">
    <property type="protein sequence ID" value="GGE77007.1"/>
    <property type="molecule type" value="Genomic_DNA"/>
</dbReference>
<feature type="transmembrane region" description="Helical" evidence="1">
    <location>
        <begin position="34"/>
        <end position="55"/>
    </location>
</feature>
<dbReference type="Proteomes" id="UP000605259">
    <property type="component" value="Unassembled WGS sequence"/>
</dbReference>
<proteinExistence type="predicted"/>
<dbReference type="RefSeq" id="WP_188389130.1">
    <property type="nucleotide sequence ID" value="NZ_BMFK01000002.1"/>
</dbReference>
<keyword evidence="3" id="KW-1185">Reference proteome</keyword>
<name>A0A917AV56_9BACI</name>
<evidence type="ECO:0000256" key="1">
    <source>
        <dbReference type="SAM" id="Phobius"/>
    </source>
</evidence>
<keyword evidence="1" id="KW-1133">Transmembrane helix</keyword>
<protein>
    <submittedName>
        <fullName evidence="2">Membrane protein</fullName>
    </submittedName>
</protein>
<gene>
    <name evidence="2" type="ORF">GCM10007140_28350</name>
</gene>
<comment type="caution">
    <text evidence="2">The sequence shown here is derived from an EMBL/GenBank/DDBJ whole genome shotgun (WGS) entry which is preliminary data.</text>
</comment>
<feature type="transmembrane region" description="Helical" evidence="1">
    <location>
        <begin position="6"/>
        <end position="22"/>
    </location>
</feature>
<dbReference type="Pfam" id="PF14007">
    <property type="entry name" value="YtpI"/>
    <property type="match status" value="1"/>
</dbReference>
<dbReference type="AlphaFoldDB" id="A0A917AV56"/>
<reference evidence="2" key="1">
    <citation type="journal article" date="2014" name="Int. J. Syst. Evol. Microbiol.">
        <title>Complete genome sequence of Corynebacterium casei LMG S-19264T (=DSM 44701T), isolated from a smear-ripened cheese.</title>
        <authorList>
            <consortium name="US DOE Joint Genome Institute (JGI-PGF)"/>
            <person name="Walter F."/>
            <person name="Albersmeier A."/>
            <person name="Kalinowski J."/>
            <person name="Ruckert C."/>
        </authorList>
    </citation>
    <scope>NUCLEOTIDE SEQUENCE</scope>
    <source>
        <strain evidence="2">CGMCC 1.12698</strain>
    </source>
</reference>
<organism evidence="2 3">
    <name type="scientific">Priestia taiwanensis</name>
    <dbReference type="NCBI Taxonomy" id="1347902"/>
    <lineage>
        <taxon>Bacteria</taxon>
        <taxon>Bacillati</taxon>
        <taxon>Bacillota</taxon>
        <taxon>Bacilli</taxon>
        <taxon>Bacillales</taxon>
        <taxon>Bacillaceae</taxon>
        <taxon>Priestia</taxon>
    </lineage>
</organism>